<dbReference type="Gene3D" id="3.10.450.360">
    <property type="match status" value="1"/>
</dbReference>
<evidence type="ECO:0000313" key="3">
    <source>
        <dbReference type="Proteomes" id="UP000199310"/>
    </source>
</evidence>
<keyword evidence="3" id="KW-1185">Reference proteome</keyword>
<accession>A0A1I0RQY6</accession>
<gene>
    <name evidence="2" type="ORF">SAMN04488122_3231</name>
</gene>
<dbReference type="RefSeq" id="WP_089896401.1">
    <property type="nucleotide sequence ID" value="NZ_FOJG01000001.1"/>
</dbReference>
<keyword evidence="1" id="KW-0732">Signal</keyword>
<dbReference type="EMBL" id="FOJG01000001">
    <property type="protein sequence ID" value="SEW43533.1"/>
    <property type="molecule type" value="Genomic_DNA"/>
</dbReference>
<evidence type="ECO:0000313" key="2">
    <source>
        <dbReference type="EMBL" id="SEW43533.1"/>
    </source>
</evidence>
<dbReference type="Proteomes" id="UP000199310">
    <property type="component" value="Unassembled WGS sequence"/>
</dbReference>
<dbReference type="OrthoDB" id="671924at2"/>
<reference evidence="3" key="1">
    <citation type="submission" date="2016-10" db="EMBL/GenBank/DDBJ databases">
        <authorList>
            <person name="Varghese N."/>
            <person name="Submissions S."/>
        </authorList>
    </citation>
    <scope>NUCLEOTIDE SEQUENCE [LARGE SCALE GENOMIC DNA]</scope>
    <source>
        <strain evidence="3">DSM 3695</strain>
    </source>
</reference>
<feature type="signal peptide" evidence="1">
    <location>
        <begin position="1"/>
        <end position="22"/>
    </location>
</feature>
<dbReference type="SUPFAM" id="SSF160574">
    <property type="entry name" value="BT0923-like"/>
    <property type="match status" value="1"/>
</dbReference>
<evidence type="ECO:0000256" key="1">
    <source>
        <dbReference type="SAM" id="SignalP"/>
    </source>
</evidence>
<dbReference type="AlphaFoldDB" id="A0A1I0RQY6"/>
<proteinExistence type="predicted"/>
<sequence>MKALHLPFMLLILFCFTGTLHAQDQDVLVDAQKINNNAIPRAVQDSLRKHFPQMTLKQVLKMPLKTYKSNWEVTENNSAEIGSDDYNIYVLRITGKKGGNLEATYGEDGHLIEAKELLVNSRLPQKVSTYIVTNYKGYLIDSDKIKRTIRPDKTEQQIEVAVHKGSDKKRLFFDNGGNFLKEKN</sequence>
<evidence type="ECO:0008006" key="4">
    <source>
        <dbReference type="Google" id="ProtNLM"/>
    </source>
</evidence>
<protein>
    <recommendedName>
        <fullName evidence="4">Beta-lactamase-inhibitor-like, PepSY-like</fullName>
    </recommendedName>
</protein>
<feature type="chain" id="PRO_5011749812" description="Beta-lactamase-inhibitor-like, PepSY-like" evidence="1">
    <location>
        <begin position="23"/>
        <end position="184"/>
    </location>
</feature>
<organism evidence="2 3">
    <name type="scientific">Chitinophaga arvensicola</name>
    <dbReference type="NCBI Taxonomy" id="29529"/>
    <lineage>
        <taxon>Bacteria</taxon>
        <taxon>Pseudomonadati</taxon>
        <taxon>Bacteroidota</taxon>
        <taxon>Chitinophagia</taxon>
        <taxon>Chitinophagales</taxon>
        <taxon>Chitinophagaceae</taxon>
        <taxon>Chitinophaga</taxon>
    </lineage>
</organism>
<name>A0A1I0RQY6_9BACT</name>